<evidence type="ECO:0000256" key="1">
    <source>
        <dbReference type="ARBA" id="ARBA00023002"/>
    </source>
</evidence>
<sequence length="89" mass="9731">MSTLQKQMFIDGAFTSHQGNWIDVVNPSTEIVIARVPEGSVEDARRAIDAAAAAQPAWEALPAVERGVWLHKIASGIRQREGTDRHHCG</sequence>
<name>A0A6P1PYX4_9GAMM</name>
<evidence type="ECO:0000259" key="2">
    <source>
        <dbReference type="Pfam" id="PF00171"/>
    </source>
</evidence>
<dbReference type="GO" id="GO:0008911">
    <property type="term" value="F:lactaldehyde dehydrogenase (NAD+) activity"/>
    <property type="evidence" value="ECO:0007669"/>
    <property type="project" value="UniProtKB-EC"/>
</dbReference>
<gene>
    <name evidence="3" type="primary">aldA_1</name>
    <name evidence="3" type="ORF">C7M51_01341</name>
</gene>
<dbReference type="InterPro" id="IPR015590">
    <property type="entry name" value="Aldehyde_DH_dom"/>
</dbReference>
<dbReference type="SUPFAM" id="SSF53720">
    <property type="entry name" value="ALDH-like"/>
    <property type="match status" value="1"/>
</dbReference>
<protein>
    <submittedName>
        <fullName evidence="3">Lactaldehyde dehydrogenase</fullName>
        <ecNumber evidence="3">1.2.1.22</ecNumber>
    </submittedName>
</protein>
<dbReference type="PANTHER" id="PTHR11699">
    <property type="entry name" value="ALDEHYDE DEHYDROGENASE-RELATED"/>
    <property type="match status" value="1"/>
</dbReference>
<evidence type="ECO:0000313" key="4">
    <source>
        <dbReference type="Proteomes" id="UP000464053"/>
    </source>
</evidence>
<feature type="domain" description="Aldehyde dehydrogenase" evidence="2">
    <location>
        <begin position="16"/>
        <end position="81"/>
    </location>
</feature>
<dbReference type="Pfam" id="PF00171">
    <property type="entry name" value="Aldedh"/>
    <property type="match status" value="1"/>
</dbReference>
<reference evidence="3 4" key="1">
    <citation type="submission" date="2018-03" db="EMBL/GenBank/DDBJ databases">
        <title>Pantoea intestinalis SRCM103226 isolated form the mealworm.</title>
        <authorList>
            <person name="Jeong D.-Y."/>
            <person name="Kim J.W."/>
        </authorList>
    </citation>
    <scope>NUCLEOTIDE SEQUENCE [LARGE SCALE GENOMIC DNA]</scope>
    <source>
        <strain evidence="3 4">SRCM103226</strain>
    </source>
</reference>
<keyword evidence="1 3" id="KW-0560">Oxidoreductase</keyword>
<accession>A0A6P1PYX4</accession>
<dbReference type="EC" id="1.2.1.22" evidence="3"/>
<organism evidence="3 4">
    <name type="scientific">Mixta intestinalis</name>
    <dbReference type="NCBI Taxonomy" id="1615494"/>
    <lineage>
        <taxon>Bacteria</taxon>
        <taxon>Pseudomonadati</taxon>
        <taxon>Pseudomonadota</taxon>
        <taxon>Gammaproteobacteria</taxon>
        <taxon>Enterobacterales</taxon>
        <taxon>Erwiniaceae</taxon>
        <taxon>Mixta</taxon>
    </lineage>
</organism>
<dbReference type="EMBL" id="CP028271">
    <property type="protein sequence ID" value="QHM71059.1"/>
    <property type="molecule type" value="Genomic_DNA"/>
</dbReference>
<dbReference type="Proteomes" id="UP000464053">
    <property type="component" value="Chromosome"/>
</dbReference>
<proteinExistence type="predicted"/>
<dbReference type="AlphaFoldDB" id="A0A6P1PYX4"/>
<dbReference type="InterPro" id="IPR016161">
    <property type="entry name" value="Ald_DH/histidinol_DH"/>
</dbReference>
<dbReference type="Gene3D" id="3.40.605.10">
    <property type="entry name" value="Aldehyde Dehydrogenase, Chain A, domain 1"/>
    <property type="match status" value="1"/>
</dbReference>
<evidence type="ECO:0000313" key="3">
    <source>
        <dbReference type="EMBL" id="QHM71059.1"/>
    </source>
</evidence>
<keyword evidence="4" id="KW-1185">Reference proteome</keyword>
<dbReference type="KEGG" id="mint:C7M51_01341"/>
<dbReference type="InterPro" id="IPR016162">
    <property type="entry name" value="Ald_DH_N"/>
</dbReference>